<proteinExistence type="predicted"/>
<dbReference type="Pfam" id="PF21810">
    <property type="entry name" value="DUF6880"/>
    <property type="match status" value="2"/>
</dbReference>
<dbReference type="EMBL" id="MFNE01000034">
    <property type="protein sequence ID" value="OGG94808.1"/>
    <property type="molecule type" value="Genomic_DNA"/>
</dbReference>
<dbReference type="STRING" id="1817772.A2527_01095"/>
<dbReference type="AlphaFoldDB" id="A0A1F6G9P1"/>
<evidence type="ECO:0000313" key="1">
    <source>
        <dbReference type="EMBL" id="OGG94808.1"/>
    </source>
</evidence>
<gene>
    <name evidence="1" type="ORF">A2527_01095</name>
</gene>
<dbReference type="InterPro" id="IPR049245">
    <property type="entry name" value="DUF6880"/>
</dbReference>
<organism evidence="1 2">
    <name type="scientific">Candidatus Lambdaproteobacteria bacterium RIFOXYD2_FULL_50_16</name>
    <dbReference type="NCBI Taxonomy" id="1817772"/>
    <lineage>
        <taxon>Bacteria</taxon>
        <taxon>Pseudomonadati</taxon>
        <taxon>Pseudomonadota</taxon>
        <taxon>Candidatus Lambdaproteobacteria</taxon>
    </lineage>
</organism>
<protein>
    <submittedName>
        <fullName evidence="1">Uncharacterized protein</fullName>
    </submittedName>
</protein>
<sequence>MAAKCKKERLIALGPEPLAEMLLELAQQNKRISSNIDLLLAPSHQRTGKLQTRIAGLKRRSSFVEWHHRADLESELLDLLKTIRTTAKTADEGLELLTGFYLCDKPTLERVDDSNGEIGDIFRYDATELFQEYASKCVDQAQLVSIIEQLVEGNEYSVRDGAVKAATAALAEDQLQELAGRFWNQAEQSKSEQQQRRWYYGIETVAMQLKDAPLYERACLAIHPEASSTIQLQIARAYLTCGNPETALDKISVIHDLPDHWQNNKDDLLFKIQAALGNAAAQAEIAWRIFHRSKSEESLTRLLQVIGAGQRETVLQEAKEEICAQKQLIYSDAHFLLRAGLAPQAEAYLLARREQLNGAFYDLLLPLAQSLEQAELLVGVSILYRAMIDYILQRATSKYYHHAVRYLRKLEKLNQTIENWQGVETHAAYAAQLAKAHMRKRAFWEKYAKPPESLLG</sequence>
<reference evidence="1 2" key="1">
    <citation type="journal article" date="2016" name="Nat. Commun.">
        <title>Thousands of microbial genomes shed light on interconnected biogeochemical processes in an aquifer system.</title>
        <authorList>
            <person name="Anantharaman K."/>
            <person name="Brown C.T."/>
            <person name="Hug L.A."/>
            <person name="Sharon I."/>
            <person name="Castelle C.J."/>
            <person name="Probst A.J."/>
            <person name="Thomas B.C."/>
            <person name="Singh A."/>
            <person name="Wilkins M.J."/>
            <person name="Karaoz U."/>
            <person name="Brodie E.L."/>
            <person name="Williams K.H."/>
            <person name="Hubbard S.S."/>
            <person name="Banfield J.F."/>
        </authorList>
    </citation>
    <scope>NUCLEOTIDE SEQUENCE [LARGE SCALE GENOMIC DNA]</scope>
</reference>
<name>A0A1F6G9P1_9PROT</name>
<dbReference type="Proteomes" id="UP000178449">
    <property type="component" value="Unassembled WGS sequence"/>
</dbReference>
<accession>A0A1F6G9P1</accession>
<evidence type="ECO:0000313" key="2">
    <source>
        <dbReference type="Proteomes" id="UP000178449"/>
    </source>
</evidence>
<comment type="caution">
    <text evidence="1">The sequence shown here is derived from an EMBL/GenBank/DDBJ whole genome shotgun (WGS) entry which is preliminary data.</text>
</comment>